<dbReference type="Gene3D" id="3.40.50.850">
    <property type="entry name" value="Isochorismatase-like"/>
    <property type="match status" value="1"/>
</dbReference>
<evidence type="ECO:0000313" key="6">
    <source>
        <dbReference type="WBParaSite" id="HPBE_0002496201-mRNA-1"/>
    </source>
</evidence>
<accession>A0A3P8DAF2</accession>
<evidence type="ECO:0000256" key="1">
    <source>
        <dbReference type="ARBA" id="ARBA00006336"/>
    </source>
</evidence>
<evidence type="ECO:0000259" key="3">
    <source>
        <dbReference type="Pfam" id="PF00857"/>
    </source>
</evidence>
<evidence type="ECO:0000313" key="5">
    <source>
        <dbReference type="Proteomes" id="UP000050761"/>
    </source>
</evidence>
<dbReference type="SUPFAM" id="SSF52499">
    <property type="entry name" value="Isochorismatase-like hydrolases"/>
    <property type="match status" value="1"/>
</dbReference>
<gene>
    <name evidence="4" type="ORF">HPBE_LOCUS24961</name>
</gene>
<protein>
    <recommendedName>
        <fullName evidence="2">Isochorismatase domain-containing protein 1</fullName>
    </recommendedName>
</protein>
<sequence length="161" mass="17914">MAARMATRLTPKNSVLFVCDMQDRFRLCTQVFSRIHSFLSLEMGGFICSFHPFAVSRNTIQYFPAIVETSKRMVDAARILQMPIVVTEQYPKGLGHTIPELGLDDFSMCVPELDLPSSNNVILVGIEAHACVLQTTLDLLEKGKNVHVVVDAVSSRSLSDR</sequence>
<dbReference type="Proteomes" id="UP000050761">
    <property type="component" value="Unassembled WGS sequence"/>
</dbReference>
<dbReference type="WBParaSite" id="HPBE_0002496201-mRNA-1">
    <property type="protein sequence ID" value="HPBE_0002496201-mRNA-1"/>
    <property type="gene ID" value="HPBE_0002496201"/>
</dbReference>
<dbReference type="InterPro" id="IPR000868">
    <property type="entry name" value="Isochorismatase-like_dom"/>
</dbReference>
<dbReference type="EMBL" id="UZAH01037142">
    <property type="protein sequence ID" value="VDP48272.1"/>
    <property type="molecule type" value="Genomic_DNA"/>
</dbReference>
<reference evidence="6" key="2">
    <citation type="submission" date="2019-09" db="UniProtKB">
        <authorList>
            <consortium name="WormBaseParasite"/>
        </authorList>
    </citation>
    <scope>IDENTIFICATION</scope>
</reference>
<dbReference type="AlphaFoldDB" id="A0A183GQJ2"/>
<evidence type="ECO:0000256" key="2">
    <source>
        <dbReference type="ARBA" id="ARBA00040688"/>
    </source>
</evidence>
<dbReference type="OrthoDB" id="269496at2759"/>
<comment type="similarity">
    <text evidence="1">Belongs to the isochorismatase family.</text>
</comment>
<evidence type="ECO:0000313" key="4">
    <source>
        <dbReference type="EMBL" id="VDP48272.1"/>
    </source>
</evidence>
<feature type="domain" description="Isochorismatase-like" evidence="3">
    <location>
        <begin position="119"/>
        <end position="158"/>
    </location>
</feature>
<dbReference type="PANTHER" id="PTHR14119:SF17">
    <property type="entry name" value="ISOCHORISMATASE DOMAIN-CONTAINING PROTEIN 1"/>
    <property type="match status" value="1"/>
</dbReference>
<name>A0A183GQJ2_HELPZ</name>
<dbReference type="InterPro" id="IPR050993">
    <property type="entry name" value="Isochorismatase_domain"/>
</dbReference>
<keyword evidence="5" id="KW-1185">Reference proteome</keyword>
<dbReference type="InterPro" id="IPR036380">
    <property type="entry name" value="Isochorismatase-like_sf"/>
</dbReference>
<dbReference type="Pfam" id="PF00857">
    <property type="entry name" value="Isochorismatase"/>
    <property type="match status" value="1"/>
</dbReference>
<organism evidence="5 6">
    <name type="scientific">Heligmosomoides polygyrus</name>
    <name type="common">Parasitic roundworm</name>
    <dbReference type="NCBI Taxonomy" id="6339"/>
    <lineage>
        <taxon>Eukaryota</taxon>
        <taxon>Metazoa</taxon>
        <taxon>Ecdysozoa</taxon>
        <taxon>Nematoda</taxon>
        <taxon>Chromadorea</taxon>
        <taxon>Rhabditida</taxon>
        <taxon>Rhabditina</taxon>
        <taxon>Rhabditomorpha</taxon>
        <taxon>Strongyloidea</taxon>
        <taxon>Heligmosomidae</taxon>
        <taxon>Heligmosomoides</taxon>
    </lineage>
</organism>
<reference evidence="4 5" key="1">
    <citation type="submission" date="2018-11" db="EMBL/GenBank/DDBJ databases">
        <authorList>
            <consortium name="Pathogen Informatics"/>
        </authorList>
    </citation>
    <scope>NUCLEOTIDE SEQUENCE [LARGE SCALE GENOMIC DNA]</scope>
</reference>
<dbReference type="PANTHER" id="PTHR14119">
    <property type="entry name" value="HYDROLASE"/>
    <property type="match status" value="1"/>
</dbReference>
<accession>A0A183GQJ2</accession>
<proteinExistence type="inferred from homology"/>